<dbReference type="OrthoDB" id="2802706at2759"/>
<sequence>MNRARRMRKQTTLREVPIGLKALTQTTISMFTPIIQGLKRRKSGRGSSTTHSSSVSSTTPSTRRSIQISFSSSNSTPVANPLFPNLREVVWEHAVPELLSVISPTIRVLKFPFNDQVEENYALPKEVAYRMRRHTFKTLLPGMLQSLPELRELYLRRLGHPGFWCSFTPEPNHRFVAQHIHTLHITESLAVLLWGALPAVSTIQQLEELKIDC</sequence>
<protein>
    <submittedName>
        <fullName evidence="2">Uncharacterized protein</fullName>
    </submittedName>
</protein>
<keyword evidence="3" id="KW-1185">Reference proteome</keyword>
<feature type="region of interest" description="Disordered" evidence="1">
    <location>
        <begin position="38"/>
        <end position="77"/>
    </location>
</feature>
<proteinExistence type="predicted"/>
<name>A0A165M0Q0_9APHY</name>
<evidence type="ECO:0000313" key="2">
    <source>
        <dbReference type="EMBL" id="KZT65095.1"/>
    </source>
</evidence>
<dbReference type="AlphaFoldDB" id="A0A165M0Q0"/>
<evidence type="ECO:0000313" key="3">
    <source>
        <dbReference type="Proteomes" id="UP000076727"/>
    </source>
</evidence>
<feature type="compositionally biased region" description="Low complexity" evidence="1">
    <location>
        <begin position="45"/>
        <end position="76"/>
    </location>
</feature>
<evidence type="ECO:0000256" key="1">
    <source>
        <dbReference type="SAM" id="MobiDB-lite"/>
    </source>
</evidence>
<organism evidence="2 3">
    <name type="scientific">Daedalea quercina L-15889</name>
    <dbReference type="NCBI Taxonomy" id="1314783"/>
    <lineage>
        <taxon>Eukaryota</taxon>
        <taxon>Fungi</taxon>
        <taxon>Dikarya</taxon>
        <taxon>Basidiomycota</taxon>
        <taxon>Agaricomycotina</taxon>
        <taxon>Agaricomycetes</taxon>
        <taxon>Polyporales</taxon>
        <taxon>Fomitopsis</taxon>
    </lineage>
</organism>
<reference evidence="2 3" key="1">
    <citation type="journal article" date="2016" name="Mol. Biol. Evol.">
        <title>Comparative Genomics of Early-Diverging Mushroom-Forming Fungi Provides Insights into the Origins of Lignocellulose Decay Capabilities.</title>
        <authorList>
            <person name="Nagy L.G."/>
            <person name="Riley R."/>
            <person name="Tritt A."/>
            <person name="Adam C."/>
            <person name="Daum C."/>
            <person name="Floudas D."/>
            <person name="Sun H."/>
            <person name="Yadav J.S."/>
            <person name="Pangilinan J."/>
            <person name="Larsson K.H."/>
            <person name="Matsuura K."/>
            <person name="Barry K."/>
            <person name="Labutti K."/>
            <person name="Kuo R."/>
            <person name="Ohm R.A."/>
            <person name="Bhattacharya S.S."/>
            <person name="Shirouzu T."/>
            <person name="Yoshinaga Y."/>
            <person name="Martin F.M."/>
            <person name="Grigoriev I.V."/>
            <person name="Hibbett D.S."/>
        </authorList>
    </citation>
    <scope>NUCLEOTIDE SEQUENCE [LARGE SCALE GENOMIC DNA]</scope>
    <source>
        <strain evidence="2 3">L-15889</strain>
    </source>
</reference>
<dbReference type="Proteomes" id="UP000076727">
    <property type="component" value="Unassembled WGS sequence"/>
</dbReference>
<dbReference type="EMBL" id="KV429112">
    <property type="protein sequence ID" value="KZT65095.1"/>
    <property type="molecule type" value="Genomic_DNA"/>
</dbReference>
<accession>A0A165M0Q0</accession>
<gene>
    <name evidence="2" type="ORF">DAEQUDRAFT_559915</name>
</gene>